<dbReference type="InterPro" id="IPR027417">
    <property type="entry name" value="P-loop_NTPase"/>
</dbReference>
<dbReference type="InterPro" id="IPR012340">
    <property type="entry name" value="NA-bd_OB-fold"/>
</dbReference>
<evidence type="ECO:0000256" key="5">
    <source>
        <dbReference type="SAM" id="MobiDB-lite"/>
    </source>
</evidence>
<dbReference type="EMBL" id="JAVEPI010000003">
    <property type="protein sequence ID" value="KAK1442510.1"/>
    <property type="molecule type" value="Genomic_DNA"/>
</dbReference>
<keyword evidence="2 4" id="KW-0067">ATP-binding</keyword>
<dbReference type="GO" id="GO:0016787">
    <property type="term" value="F:hydrolase activity"/>
    <property type="evidence" value="ECO:0007669"/>
    <property type="project" value="UniProtKB-KW"/>
</dbReference>
<feature type="region of interest" description="Disordered" evidence="5">
    <location>
        <begin position="857"/>
        <end position="880"/>
    </location>
</feature>
<dbReference type="Proteomes" id="UP001230268">
    <property type="component" value="Unassembled WGS sequence"/>
</dbReference>
<evidence type="ECO:0000313" key="8">
    <source>
        <dbReference type="Proteomes" id="UP001230268"/>
    </source>
</evidence>
<dbReference type="GO" id="GO:0000724">
    <property type="term" value="P:double-strand break repair via homologous recombination"/>
    <property type="evidence" value="ECO:0007669"/>
    <property type="project" value="TreeGrafter"/>
</dbReference>
<dbReference type="InterPro" id="IPR001208">
    <property type="entry name" value="MCM_dom"/>
</dbReference>
<protein>
    <recommendedName>
        <fullName evidence="6">MCM C-terminal AAA(+) ATPase domain-containing protein</fullName>
    </recommendedName>
</protein>
<keyword evidence="1 4" id="KW-0547">Nucleotide-binding</keyword>
<evidence type="ECO:0000256" key="3">
    <source>
        <dbReference type="ARBA" id="ARBA00023125"/>
    </source>
</evidence>
<dbReference type="Gene3D" id="3.40.50.300">
    <property type="entry name" value="P-loop containing nucleotide triphosphate hydrolases"/>
    <property type="match status" value="1"/>
</dbReference>
<name>A0AAD8LRW7_BABGI</name>
<keyword evidence="8" id="KW-1185">Reference proteome</keyword>
<dbReference type="GO" id="GO:0017116">
    <property type="term" value="F:single-stranded DNA helicase activity"/>
    <property type="evidence" value="ECO:0007669"/>
    <property type="project" value="TreeGrafter"/>
</dbReference>
<feature type="compositionally biased region" description="Low complexity" evidence="5">
    <location>
        <begin position="166"/>
        <end position="176"/>
    </location>
</feature>
<dbReference type="InterPro" id="IPR031327">
    <property type="entry name" value="MCM"/>
</dbReference>
<dbReference type="PANTHER" id="PTHR11630">
    <property type="entry name" value="DNA REPLICATION LICENSING FACTOR MCM FAMILY MEMBER"/>
    <property type="match status" value="1"/>
</dbReference>
<evidence type="ECO:0000256" key="1">
    <source>
        <dbReference type="ARBA" id="ARBA00022741"/>
    </source>
</evidence>
<dbReference type="GO" id="GO:0003697">
    <property type="term" value="F:single-stranded DNA binding"/>
    <property type="evidence" value="ECO:0007669"/>
    <property type="project" value="TreeGrafter"/>
</dbReference>
<dbReference type="SMART" id="SM00350">
    <property type="entry name" value="MCM"/>
    <property type="match status" value="1"/>
</dbReference>
<dbReference type="Pfam" id="PF17855">
    <property type="entry name" value="MCM_lid"/>
    <property type="match status" value="1"/>
</dbReference>
<keyword evidence="3 4" id="KW-0238">DNA-binding</keyword>
<dbReference type="Pfam" id="PF17207">
    <property type="entry name" value="MCM_OB"/>
    <property type="match status" value="1"/>
</dbReference>
<dbReference type="AlphaFoldDB" id="A0AAD8LRW7"/>
<dbReference type="InterPro" id="IPR033762">
    <property type="entry name" value="MCM_OB"/>
</dbReference>
<proteinExistence type="inferred from homology"/>
<feature type="compositionally biased region" description="Polar residues" evidence="5">
    <location>
        <begin position="866"/>
        <end position="875"/>
    </location>
</feature>
<gene>
    <name evidence="7" type="ORF">BgAZ_300280</name>
</gene>
<dbReference type="SUPFAM" id="SSF52540">
    <property type="entry name" value="P-loop containing nucleoside triphosphate hydrolases"/>
    <property type="match status" value="1"/>
</dbReference>
<dbReference type="Gene3D" id="2.40.50.140">
    <property type="entry name" value="Nucleic acid-binding proteins"/>
    <property type="match status" value="1"/>
</dbReference>
<comment type="caution">
    <text evidence="7">The sequence shown here is derived from an EMBL/GenBank/DDBJ whole genome shotgun (WGS) entry which is preliminary data.</text>
</comment>
<dbReference type="SUPFAM" id="SSF50249">
    <property type="entry name" value="Nucleic acid-binding proteins"/>
    <property type="match status" value="1"/>
</dbReference>
<dbReference type="Pfam" id="PF00493">
    <property type="entry name" value="MCM"/>
    <property type="match status" value="1"/>
</dbReference>
<sequence length="1071" mass="119681">MKRNQGTIGPTSTPFGRRRIFPYGNKVVIDTASEQIYFPEYMLPPLGYQEQIDIKKGTRICEILDTNVDEYINGFINYFINDEATMKQCLNILQLKDSVDSSLVKKITFDFGGPFLLSVSDGSSTSAGSNYRHCQAISGLTSVASTPSIGSSGTPYDSQPNDACSRSRYSDSNSDSGYRPMPWGGYHMEYSGRGREHATPSSLYYALTPTSRDEDFQSNMSPPNSSKLKLSLNGLMQHSNATVNDDAHYMKISQYHSFFVDVTNLLTQVPLLGSDIMTVPQVMLLLLDKKIVPLLFQIIDRIVDAGCPPNYNSILNMFNNMYGTHDISNERISVNKYLGNMLNYIYCKYSLGEDTAKGEISNFHFTARLKNIPPIMPFWKSTVDEISDNDVGNMVVLVATVTRVGAISVLDEEREYKCTKCGQSVVAKAVPELHYFISVPTKCPHWLTRESGDRRQRCNADSFIQSAAVMRTDIQEIRCQSIARGSSVAYVGGTTPVVLRRDITGTCVPGDNIHIIAFVKRRWNTLRNGRRCESQIFLDAINIEVMNINKVSTNEPSPPILDSMYYPFWYMYRSDEVAGRQVILESMWTTLVSVDNAKLAILLCIIGEFLCLISGNSVGGFPIKDRDMSEEGHYNKWAKYTKTERENTDATSRSSYSLPYTTEENNQSKLLRTQCHILLLGCPGTGKSQFLKYAKTLVDRHVTVSGTNCSTAGLTCTIIRDGANSMLSAGALVLADGGICCIDEFALIHPDDKACLHEAMEQQLISVAKVGIKCSLNCRCSVIAASNFKMPKGRNVYTLNEEEAMNSESGRHLLNIDVPLPLLSRFDVILVFTENPLNDDELLDFLLADQNETNDALKTDGKQSEYGGSQSQQTPPDYGHFTHADTVDWNSANAIKNYIDFIKANVFPTLSESAKNIIHAYYMALRKQAQDVDLPGGPTIRTIESLIRLSQAHARLMLRNEVDVFDTVSVIWLGEIGLQGYRVGTCSGSDQVVDRQGLFPNIKELFNSYAFHHSREDRHHVPKMGNGITTMGMYRYFEDVLLRRLNLVKVEIADGTWVVHPAQNSDIFPDY</sequence>
<feature type="compositionally biased region" description="Polar residues" evidence="5">
    <location>
        <begin position="148"/>
        <end position="164"/>
    </location>
</feature>
<dbReference type="GO" id="GO:0005634">
    <property type="term" value="C:nucleus"/>
    <property type="evidence" value="ECO:0007669"/>
    <property type="project" value="UniProtKB-SubCell"/>
</dbReference>
<evidence type="ECO:0000259" key="6">
    <source>
        <dbReference type="PROSITE" id="PS50051"/>
    </source>
</evidence>
<evidence type="ECO:0000256" key="2">
    <source>
        <dbReference type="ARBA" id="ARBA00022840"/>
    </source>
</evidence>
<evidence type="ECO:0000313" key="7">
    <source>
        <dbReference type="EMBL" id="KAK1442510.1"/>
    </source>
</evidence>
<comment type="similarity">
    <text evidence="4">Belongs to the MCM family.</text>
</comment>
<feature type="domain" description="MCM C-terminal AAA(+) ATPase" evidence="6">
    <location>
        <begin position="671"/>
        <end position="834"/>
    </location>
</feature>
<accession>A0AAD8LRW7</accession>
<dbReference type="GO" id="GO:0042555">
    <property type="term" value="C:MCM complex"/>
    <property type="evidence" value="ECO:0007669"/>
    <property type="project" value="TreeGrafter"/>
</dbReference>
<dbReference type="InterPro" id="IPR041562">
    <property type="entry name" value="MCM_lid"/>
</dbReference>
<organism evidence="7 8">
    <name type="scientific">Babesia gibsoni</name>
    <dbReference type="NCBI Taxonomy" id="33632"/>
    <lineage>
        <taxon>Eukaryota</taxon>
        <taxon>Sar</taxon>
        <taxon>Alveolata</taxon>
        <taxon>Apicomplexa</taxon>
        <taxon>Aconoidasida</taxon>
        <taxon>Piroplasmida</taxon>
        <taxon>Babesiidae</taxon>
        <taxon>Babesia</taxon>
    </lineage>
</organism>
<evidence type="ECO:0000256" key="4">
    <source>
        <dbReference type="RuleBase" id="RU004070"/>
    </source>
</evidence>
<dbReference type="PROSITE" id="PS50051">
    <property type="entry name" value="MCM_2"/>
    <property type="match status" value="1"/>
</dbReference>
<dbReference type="PANTHER" id="PTHR11630:SF48">
    <property type="entry name" value="DNA HELICASE MCM9"/>
    <property type="match status" value="1"/>
</dbReference>
<reference evidence="7" key="1">
    <citation type="submission" date="2023-08" db="EMBL/GenBank/DDBJ databases">
        <title>Draft sequence of the Babesia gibsoni genome.</title>
        <authorList>
            <person name="Yamagishi J.Y."/>
            <person name="Xuan X.X."/>
        </authorList>
    </citation>
    <scope>NUCLEOTIDE SEQUENCE</scope>
    <source>
        <strain evidence="7">Azabu</strain>
    </source>
</reference>
<feature type="region of interest" description="Disordered" evidence="5">
    <location>
        <begin position="148"/>
        <end position="176"/>
    </location>
</feature>
<dbReference type="PRINTS" id="PR01657">
    <property type="entry name" value="MCMFAMILY"/>
</dbReference>
<dbReference type="GO" id="GO:0005524">
    <property type="term" value="F:ATP binding"/>
    <property type="evidence" value="ECO:0007669"/>
    <property type="project" value="UniProtKB-KW"/>
</dbReference>